<gene>
    <name evidence="1" type="ORF">BACINT_01512</name>
</gene>
<proteinExistence type="predicted"/>
<dbReference type="AlphaFoldDB" id="B3CAJ7"/>
<protein>
    <submittedName>
        <fullName evidence="1">Uncharacterized protein</fullName>
    </submittedName>
</protein>
<dbReference type="STRING" id="471870.BACINT_01512"/>
<evidence type="ECO:0000313" key="2">
    <source>
        <dbReference type="Proteomes" id="UP000004596"/>
    </source>
</evidence>
<dbReference type="Proteomes" id="UP000004596">
    <property type="component" value="Unassembled WGS sequence"/>
</dbReference>
<sequence length="41" mass="5192">MKLQRYEIFIRNTDKYFELLQIKSYLWCSIPKRTAFYKKDI</sequence>
<dbReference type="EMBL" id="ABJL02000007">
    <property type="protein sequence ID" value="EDV06426.1"/>
    <property type="molecule type" value="Genomic_DNA"/>
</dbReference>
<reference evidence="1 2" key="2">
    <citation type="submission" date="2008-04" db="EMBL/GenBank/DDBJ databases">
        <authorList>
            <person name="Fulton L."/>
            <person name="Clifton S."/>
            <person name="Fulton B."/>
            <person name="Xu J."/>
            <person name="Minx P."/>
            <person name="Pepin K.H."/>
            <person name="Johnson M."/>
            <person name="Thiruvilangam P."/>
            <person name="Bhonagiri V."/>
            <person name="Nash W.E."/>
            <person name="Mardis E.R."/>
            <person name="Wilson R.K."/>
        </authorList>
    </citation>
    <scope>NUCLEOTIDE SEQUENCE [LARGE SCALE GENOMIC DNA]</scope>
    <source>
        <strain evidence="1 2">DSM 17393</strain>
    </source>
</reference>
<reference evidence="1 2" key="1">
    <citation type="submission" date="2008-04" db="EMBL/GenBank/DDBJ databases">
        <title>Draft genome sequence of Bacteroides intestinalis (DSM 17393).</title>
        <authorList>
            <person name="Sudarsanam P."/>
            <person name="Ley R."/>
            <person name="Guruge J."/>
            <person name="Turnbaugh P.J."/>
            <person name="Mahowald M."/>
            <person name="Liep D."/>
            <person name="Gordon J."/>
        </authorList>
    </citation>
    <scope>NUCLEOTIDE SEQUENCE [LARGE SCALE GENOMIC DNA]</scope>
    <source>
        <strain evidence="1 2">DSM 17393</strain>
    </source>
</reference>
<organism evidence="1 2">
    <name type="scientific">Bacteroides intestinalis DSM 17393</name>
    <dbReference type="NCBI Taxonomy" id="471870"/>
    <lineage>
        <taxon>Bacteria</taxon>
        <taxon>Pseudomonadati</taxon>
        <taxon>Bacteroidota</taxon>
        <taxon>Bacteroidia</taxon>
        <taxon>Bacteroidales</taxon>
        <taxon>Bacteroidaceae</taxon>
        <taxon>Bacteroides</taxon>
    </lineage>
</organism>
<accession>B3CAJ7</accession>
<name>B3CAJ7_9BACE</name>
<comment type="caution">
    <text evidence="1">The sequence shown here is derived from an EMBL/GenBank/DDBJ whole genome shotgun (WGS) entry which is preliminary data.</text>
</comment>
<evidence type="ECO:0000313" key="1">
    <source>
        <dbReference type="EMBL" id="EDV06426.1"/>
    </source>
</evidence>